<dbReference type="GO" id="GO:0008898">
    <property type="term" value="F:S-adenosylmethionine-homocysteine S-methyltransferase activity"/>
    <property type="evidence" value="ECO:0007669"/>
    <property type="project" value="TreeGrafter"/>
</dbReference>
<keyword evidence="1" id="KW-0489">Methyltransferase</keyword>
<gene>
    <name evidence="6" type="ORF">IFR04_016201</name>
</gene>
<dbReference type="SUPFAM" id="SSF82282">
    <property type="entry name" value="Homocysteine S-methyltransferase"/>
    <property type="match status" value="1"/>
</dbReference>
<comment type="caution">
    <text evidence="6">The sequence shown here is derived from an EMBL/GenBank/DDBJ whole genome shotgun (WGS) entry which is preliminary data.</text>
</comment>
<keyword evidence="2" id="KW-0808">Transferase</keyword>
<dbReference type="InterPro" id="IPR003726">
    <property type="entry name" value="HCY_dom"/>
</dbReference>
<accession>A0A8H7SZX8</accession>
<dbReference type="InterPro" id="IPR051486">
    <property type="entry name" value="Hcy_S-methyltransferase"/>
</dbReference>
<dbReference type="GO" id="GO:0032259">
    <property type="term" value="P:methylation"/>
    <property type="evidence" value="ECO:0007669"/>
    <property type="project" value="UniProtKB-KW"/>
</dbReference>
<evidence type="ECO:0000259" key="5">
    <source>
        <dbReference type="Pfam" id="PF02574"/>
    </source>
</evidence>
<name>A0A8H7SZX8_9HELO</name>
<dbReference type="PANTHER" id="PTHR46015:SF1">
    <property type="entry name" value="HOMOCYSTEINE S-METHYLTRANSFERASE-LIKE ISOFORM 1"/>
    <property type="match status" value="1"/>
</dbReference>
<dbReference type="EMBL" id="JAFJYH010000626">
    <property type="protein sequence ID" value="KAG4410662.1"/>
    <property type="molecule type" value="Genomic_DNA"/>
</dbReference>
<keyword evidence="7" id="KW-1185">Reference proteome</keyword>
<dbReference type="GO" id="GO:0046872">
    <property type="term" value="F:metal ion binding"/>
    <property type="evidence" value="ECO:0007669"/>
    <property type="project" value="UniProtKB-KW"/>
</dbReference>
<dbReference type="GO" id="GO:0033528">
    <property type="term" value="P:S-methylmethionine cycle"/>
    <property type="evidence" value="ECO:0007669"/>
    <property type="project" value="TreeGrafter"/>
</dbReference>
<dbReference type="Proteomes" id="UP000664132">
    <property type="component" value="Unassembled WGS sequence"/>
</dbReference>
<evidence type="ECO:0000256" key="3">
    <source>
        <dbReference type="ARBA" id="ARBA00022723"/>
    </source>
</evidence>
<feature type="domain" description="Hcy-binding" evidence="5">
    <location>
        <begin position="4"/>
        <end position="234"/>
    </location>
</feature>
<organism evidence="6 7">
    <name type="scientific">Cadophora malorum</name>
    <dbReference type="NCBI Taxonomy" id="108018"/>
    <lineage>
        <taxon>Eukaryota</taxon>
        <taxon>Fungi</taxon>
        <taxon>Dikarya</taxon>
        <taxon>Ascomycota</taxon>
        <taxon>Pezizomycotina</taxon>
        <taxon>Leotiomycetes</taxon>
        <taxon>Helotiales</taxon>
        <taxon>Ploettnerulaceae</taxon>
        <taxon>Cadophora</taxon>
    </lineage>
</organism>
<dbReference type="Gene3D" id="3.20.20.330">
    <property type="entry name" value="Homocysteine-binding-like domain"/>
    <property type="match status" value="1"/>
</dbReference>
<evidence type="ECO:0000313" key="7">
    <source>
        <dbReference type="Proteomes" id="UP000664132"/>
    </source>
</evidence>
<evidence type="ECO:0000256" key="2">
    <source>
        <dbReference type="ARBA" id="ARBA00022679"/>
    </source>
</evidence>
<dbReference type="AlphaFoldDB" id="A0A8H7SZX8"/>
<proteinExistence type="predicted"/>
<feature type="non-terminal residue" evidence="6">
    <location>
        <position position="1"/>
    </location>
</feature>
<dbReference type="OrthoDB" id="261426at2759"/>
<evidence type="ECO:0000256" key="4">
    <source>
        <dbReference type="ARBA" id="ARBA00022833"/>
    </source>
</evidence>
<keyword evidence="3" id="KW-0479">Metal-binding</keyword>
<dbReference type="InterPro" id="IPR036589">
    <property type="entry name" value="HCY_dom_sf"/>
</dbReference>
<protein>
    <recommendedName>
        <fullName evidence="5">Hcy-binding domain-containing protein</fullName>
    </recommendedName>
</protein>
<keyword evidence="4" id="KW-0862">Zinc</keyword>
<dbReference type="PANTHER" id="PTHR46015">
    <property type="entry name" value="ZGC:172121"/>
    <property type="match status" value="1"/>
</dbReference>
<dbReference type="GO" id="GO:0009086">
    <property type="term" value="P:methionine biosynthetic process"/>
    <property type="evidence" value="ECO:0007669"/>
    <property type="project" value="TreeGrafter"/>
</dbReference>
<evidence type="ECO:0000313" key="6">
    <source>
        <dbReference type="EMBL" id="KAG4410662.1"/>
    </source>
</evidence>
<evidence type="ECO:0000256" key="1">
    <source>
        <dbReference type="ARBA" id="ARBA00022603"/>
    </source>
</evidence>
<reference evidence="6" key="1">
    <citation type="submission" date="2021-02" db="EMBL/GenBank/DDBJ databases">
        <title>Genome sequence Cadophora malorum strain M34.</title>
        <authorList>
            <person name="Stefanovic E."/>
            <person name="Vu D."/>
            <person name="Scully C."/>
            <person name="Dijksterhuis J."/>
            <person name="Roader J."/>
            <person name="Houbraken J."/>
        </authorList>
    </citation>
    <scope>NUCLEOTIDE SEQUENCE</scope>
    <source>
        <strain evidence="6">M34</strain>
    </source>
</reference>
<dbReference type="Pfam" id="PF02574">
    <property type="entry name" value="S-methyl_trans"/>
    <property type="match status" value="1"/>
</dbReference>
<sequence length="239" mass="26704">EYSGKYDGERMSVSGLKEWHLKRLRAFAPSSEAGAGAARSYSLDEEERRKCWENVDLVAFETLPLLHEITAVRQVMFELEAEGASKRDFWISCVFPGEEMGLPDGSSVENVVRTMLEKREGESVPMGVGINCTKVGKLEGLVMEFEGVMSEMVRTGEAEWPALVVYPDGTDGEVYDTVTKEWVKSAEGSKNELSWDETVFGIVERARKRGFWKSILVGGCCKTTPEDISKLRGRVDETL</sequence>